<sequence>MKIISRIHTAMLYPMARAIVGAQSEAQRLRTLTKKPRVHFERPFEGQRIVLLALYQKGELRPDLVRLLKAAKAQGLYVLGVNTLRLRDPESVRDLIDCYIERPNFGRDFGSYKTGFLHLYARGWEKTCPRLLMINDSVYYSTRGLDKFLTDMTTSDVEVLGATENYEIEYHLGSFCIAMSQSVLTHERLRKYWRKYPLTDVRPIVIKRGEMKLSKTLKRCVSVPNQFRALYSSDRFLNEVRRSPELQDLVIKDARTGSYTPAPRFSVEAVTKLLSGRFIAREYAISDKLEVSVDTPIKDLSKETLITGREDLKRYLLRHVSDADLQKFDPLLNDALSAVASEVFMLGSQIHQNAAILLEIGLPIIKLDGMYRGMFNTYDVMRIQSKLPADEARELSAILLERPYGGQMLYGWKRAAFMKGLI</sequence>
<reference evidence="1 2" key="1">
    <citation type="submission" date="2018-01" db="EMBL/GenBank/DDBJ databases">
        <title>Genomic Encyclopedia of Archaeal and Bacterial Type Strains, Phase II (KMG-II): from individual species to whole genera.</title>
        <authorList>
            <person name="Goeker M."/>
        </authorList>
    </citation>
    <scope>NUCLEOTIDE SEQUENCE [LARGE SCALE GENOMIC DNA]</scope>
    <source>
        <strain evidence="1 2">DSM 12048</strain>
    </source>
</reference>
<organism evidence="1 2">
    <name type="scientific">Albidovulum inexpectatum</name>
    <dbReference type="NCBI Taxonomy" id="196587"/>
    <lineage>
        <taxon>Bacteria</taxon>
        <taxon>Pseudomonadati</taxon>
        <taxon>Pseudomonadota</taxon>
        <taxon>Alphaproteobacteria</taxon>
        <taxon>Rhodobacterales</taxon>
        <taxon>Paracoccaceae</taxon>
        <taxon>Albidovulum</taxon>
    </lineage>
</organism>
<dbReference type="AlphaFoldDB" id="A0A2S5JHL4"/>
<dbReference type="Pfam" id="PF05045">
    <property type="entry name" value="RgpF"/>
    <property type="match status" value="1"/>
</dbReference>
<proteinExistence type="predicted"/>
<protein>
    <submittedName>
        <fullName evidence="1">Rhamnan synthesis protein F</fullName>
    </submittedName>
</protein>
<accession>A0A2S5JHL4</accession>
<dbReference type="InterPro" id="IPR007739">
    <property type="entry name" value="RgpF"/>
</dbReference>
<keyword evidence="2" id="KW-1185">Reference proteome</keyword>
<gene>
    <name evidence="1" type="ORF">LV82_01517</name>
</gene>
<dbReference type="OrthoDB" id="8849801at2"/>
<dbReference type="Proteomes" id="UP000239736">
    <property type="component" value="Unassembled WGS sequence"/>
</dbReference>
<dbReference type="EMBL" id="PRDS01000004">
    <property type="protein sequence ID" value="PPB80785.1"/>
    <property type="molecule type" value="Genomic_DNA"/>
</dbReference>
<evidence type="ECO:0000313" key="2">
    <source>
        <dbReference type="Proteomes" id="UP000239736"/>
    </source>
</evidence>
<evidence type="ECO:0000313" key="1">
    <source>
        <dbReference type="EMBL" id="PPB80785.1"/>
    </source>
</evidence>
<dbReference type="RefSeq" id="WP_104070465.1">
    <property type="nucleotide sequence ID" value="NZ_PRDS01000004.1"/>
</dbReference>
<comment type="caution">
    <text evidence="1">The sequence shown here is derived from an EMBL/GenBank/DDBJ whole genome shotgun (WGS) entry which is preliminary data.</text>
</comment>
<name>A0A2S5JHL4_9RHOB</name>